<dbReference type="OrthoDB" id="10305553at2759"/>
<comment type="caution">
    <text evidence="1">The sequence shown here is derived from an EMBL/GenBank/DDBJ whole genome shotgun (WGS) entry which is preliminary data.</text>
</comment>
<sequence>MAAVSIAATRHSYTEVYHHSDDAADAAQAVQSVQTNGDAFAAIRGDGSVMTWGSELDGGDSSRVQDQLKMVVSIQATDCAFAAIRGDGTVVTWGSELGGGDSSRVQDQLKNVVAIQASELAFAALLADGSVVTWGFYANGGDSSSVQEQLKHGVYRIQKNKESFAAIKRDGTVVTWGGQKTSLDFRCIAVAASWWAFAAITEERRVVTWGEDAAGGDSTSVENRLKDILAISASERAFAALLFNGSVVTWGDADNGGDSSAVQDQLKHVRHISASGDAFAAILENGKVVTWGDPLEGGDSSAVREQLKSHVRDVQATCGAFAAIKEDGSVVTWGEENVGGDSSAVQDQLYSIEKVQAGRLLFVAVSNAGPHGLMDIDIIALAWALTLRSQQIFVVGIGVAPSRNARLNMQTEGPGGKVNMKLKLPGSQWFSQLVQKQVPDWKGKASVWTDKYTRRHSETDVRVLADVQAGFEYRGPLTAWSKEETYLHEYLQQASDAFSLRCTRLCVFQGHLTVKCPQRLSRPMWCPGPINLQDFCNAAGQRAEDVCAQLRVTQAELRAFLAAPVCMQIHALFLTLMEKCAWNSIMNRVAWLPPARDPAHRLCMDFFSRVGVPSLEFRQQQQKQRSSAGHSIGNMSTAEAAGASERSLLFTTEHAQNLLGDLLRWSPVLLAELAEDERVSEQLVLEEHALRLQRLVRSAEPQGIYEGGQGGRKSTLDVRHLVKCLCAAMKLRNRGELKSVLKLALDSMPGVAGLDSIEDSAFKVPSAASLSRAQLLVDLTYCCYWQKKLESMRGSMFIWLDASPQGGVDWLLSVLRYVPDTSLRAAVSAAKYMESSPTLFARAREQGNSVLMQQIAQARHQNRLLLRRCLHMHRLLPGGVGSGASAVEQKIASLVHKLLCETQSFSLLRQLVHINTDFEF</sequence>
<organism evidence="1 2">
    <name type="scientific">Symbiodinium microadriaticum</name>
    <name type="common">Dinoflagellate</name>
    <name type="synonym">Zooxanthella microadriatica</name>
    <dbReference type="NCBI Taxonomy" id="2951"/>
    <lineage>
        <taxon>Eukaryota</taxon>
        <taxon>Sar</taxon>
        <taxon>Alveolata</taxon>
        <taxon>Dinophyceae</taxon>
        <taxon>Suessiales</taxon>
        <taxon>Symbiodiniaceae</taxon>
        <taxon>Symbiodinium</taxon>
    </lineage>
</organism>
<gene>
    <name evidence="1" type="primary">HERC1</name>
    <name evidence="1" type="ORF">AK812_SmicGene44130</name>
</gene>
<keyword evidence="2" id="KW-1185">Reference proteome</keyword>
<dbReference type="EMBL" id="LSRX01002177">
    <property type="protein sequence ID" value="OLP75991.1"/>
    <property type="molecule type" value="Genomic_DNA"/>
</dbReference>
<dbReference type="SUPFAM" id="SSF50985">
    <property type="entry name" value="RCC1/BLIP-II"/>
    <property type="match status" value="1"/>
</dbReference>
<evidence type="ECO:0000313" key="1">
    <source>
        <dbReference type="EMBL" id="OLP75991.1"/>
    </source>
</evidence>
<accession>A0A1Q9BZ95</accession>
<protein>
    <submittedName>
        <fullName evidence="1">Putative E3 ubiquitin-protein ligase HERC1</fullName>
    </submittedName>
</protein>
<dbReference type="InterPro" id="IPR051553">
    <property type="entry name" value="Ran_GTPase-activating"/>
</dbReference>
<name>A0A1Q9BZ95_SYMMI</name>
<dbReference type="PANTHER" id="PTHR45982">
    <property type="entry name" value="REGULATOR OF CHROMOSOME CONDENSATION"/>
    <property type="match status" value="1"/>
</dbReference>
<dbReference type="PANTHER" id="PTHR45982:SF1">
    <property type="entry name" value="REGULATOR OF CHROMOSOME CONDENSATION"/>
    <property type="match status" value="1"/>
</dbReference>
<dbReference type="Proteomes" id="UP000186817">
    <property type="component" value="Unassembled WGS sequence"/>
</dbReference>
<dbReference type="InterPro" id="IPR009091">
    <property type="entry name" value="RCC1/BLIP-II"/>
</dbReference>
<reference evidence="1 2" key="1">
    <citation type="submission" date="2016-02" db="EMBL/GenBank/DDBJ databases">
        <title>Genome analysis of coral dinoflagellate symbionts highlights evolutionary adaptations to a symbiotic lifestyle.</title>
        <authorList>
            <person name="Aranda M."/>
            <person name="Li Y."/>
            <person name="Liew Y.J."/>
            <person name="Baumgarten S."/>
            <person name="Simakov O."/>
            <person name="Wilson M."/>
            <person name="Piel J."/>
            <person name="Ashoor H."/>
            <person name="Bougouffa S."/>
            <person name="Bajic V.B."/>
            <person name="Ryu T."/>
            <person name="Ravasi T."/>
            <person name="Bayer T."/>
            <person name="Micklem G."/>
            <person name="Kim H."/>
            <person name="Bhak J."/>
            <person name="Lajeunesse T.C."/>
            <person name="Voolstra C.R."/>
        </authorList>
    </citation>
    <scope>NUCLEOTIDE SEQUENCE [LARGE SCALE GENOMIC DNA]</scope>
    <source>
        <strain evidence="1 2">CCMP2467</strain>
    </source>
</reference>
<dbReference type="AlphaFoldDB" id="A0A1Q9BZ95"/>
<evidence type="ECO:0000313" key="2">
    <source>
        <dbReference type="Proteomes" id="UP000186817"/>
    </source>
</evidence>
<dbReference type="Gene3D" id="2.130.10.30">
    <property type="entry name" value="Regulator of chromosome condensation 1/beta-lactamase-inhibitor protein II"/>
    <property type="match status" value="2"/>
</dbReference>
<proteinExistence type="predicted"/>